<evidence type="ECO:0000256" key="6">
    <source>
        <dbReference type="ARBA" id="ARBA00022989"/>
    </source>
</evidence>
<keyword evidence="5 8" id="KW-0812">Transmembrane</keyword>
<feature type="transmembrane region" description="Helical" evidence="8">
    <location>
        <begin position="376"/>
        <end position="394"/>
    </location>
</feature>
<feature type="transmembrane region" description="Helical" evidence="8">
    <location>
        <begin position="15"/>
        <end position="37"/>
    </location>
</feature>
<dbReference type="AlphaFoldDB" id="A0A1P8KPQ7"/>
<dbReference type="EMBL" id="CP019070">
    <property type="protein sequence ID" value="APW66503.1"/>
    <property type="molecule type" value="Genomic_DNA"/>
</dbReference>
<dbReference type="GO" id="GO:0055085">
    <property type="term" value="P:transmembrane transport"/>
    <property type="evidence" value="ECO:0007669"/>
    <property type="project" value="InterPro"/>
</dbReference>
<protein>
    <recommendedName>
        <fullName evidence="9">ABC transmembrane type-1 domain-containing protein</fullName>
    </recommendedName>
</protein>
<dbReference type="PANTHER" id="PTHR43357">
    <property type="entry name" value="INNER MEMBRANE ABC TRANSPORTER PERMEASE PROTEIN YDCV"/>
    <property type="match status" value="1"/>
</dbReference>
<name>A0A1P8KPQ7_9BACT</name>
<proteinExistence type="inferred from homology"/>
<feature type="transmembrane region" description="Helical" evidence="8">
    <location>
        <begin position="338"/>
        <end position="355"/>
    </location>
</feature>
<feature type="transmembrane region" description="Helical" evidence="8">
    <location>
        <begin position="99"/>
        <end position="124"/>
    </location>
</feature>
<evidence type="ECO:0000256" key="2">
    <source>
        <dbReference type="ARBA" id="ARBA00022448"/>
    </source>
</evidence>
<keyword evidence="7 8" id="KW-0472">Membrane</keyword>
<dbReference type="GO" id="GO:0005886">
    <property type="term" value="C:plasma membrane"/>
    <property type="evidence" value="ECO:0007669"/>
    <property type="project" value="UniProtKB-SubCell"/>
</dbReference>
<evidence type="ECO:0000313" key="11">
    <source>
        <dbReference type="Proteomes" id="UP000186074"/>
    </source>
</evidence>
<dbReference type="Pfam" id="PF00528">
    <property type="entry name" value="BPD_transp_1"/>
    <property type="match status" value="2"/>
</dbReference>
<feature type="transmembrane region" description="Helical" evidence="8">
    <location>
        <begin position="460"/>
        <end position="481"/>
    </location>
</feature>
<feature type="transmembrane region" description="Helical" evidence="8">
    <location>
        <begin position="406"/>
        <end position="428"/>
    </location>
</feature>
<feature type="transmembrane region" description="Helical" evidence="8">
    <location>
        <begin position="515"/>
        <end position="533"/>
    </location>
</feature>
<feature type="transmembrane region" description="Helical" evidence="8">
    <location>
        <begin position="58"/>
        <end position="79"/>
    </location>
</feature>
<dbReference type="STRING" id="1850254.LPB137_11920"/>
<keyword evidence="4" id="KW-0997">Cell inner membrane</keyword>
<feature type="domain" description="ABC transmembrane type-1" evidence="9">
    <location>
        <begin position="332"/>
        <end position="532"/>
    </location>
</feature>
<keyword evidence="3" id="KW-1003">Cell membrane</keyword>
<evidence type="ECO:0000259" key="9">
    <source>
        <dbReference type="PROSITE" id="PS50928"/>
    </source>
</evidence>
<evidence type="ECO:0000313" key="10">
    <source>
        <dbReference type="EMBL" id="APW66503.1"/>
    </source>
</evidence>
<sequence length="544" mass="61185">MEITYLKNKLSSLKISSVLITLLISIPMITIFVYLFIHDSENWEHIKNTVLLEYIYNTLFVMIGVGILTTIIGFTTAYLTSFYTFSFSNYFDYGLILPFAFPTYIIAFMYNGMFGISGNVTTYILNLLDKNLSEVVFFDIQSIEGAVLVMSLVLYPYVYLVCRTYFNFESASIIEAAKTFNLSSWQVLKKVILPISRPAIIAGATLAVMEATADYGVMQYFGVNTFVTGIFKTWEGMGSIEDASKLASMLMTFLFILIILEKFQRRNKVYKSSGKDFRPIEKIKLEGSKNFLASFVCFIPFFFGFLLPFVQLTIWFFISYEEIIDEEFVDLLLKTLKLGIISATLLTAIAILIVYNSRVNKDKSSSSLPQILKLGYSIPGAVVAVGILSFFGILHKYVLDVLSIDFLISGTVVAVIFGYVVRFIAISINNFEAGFNRIPQSYDDAAKISGIGQVKTFTKVFIPLIKNSAAASFIVIFIEVVKELPLTMVLRPFDYNTLAIRALELNEQSQTIESSVPSMFIVLIGIISVLLLTKNMKKAQNAKY</sequence>
<keyword evidence="11" id="KW-1185">Reference proteome</keyword>
<dbReference type="Proteomes" id="UP000186074">
    <property type="component" value="Chromosome"/>
</dbReference>
<dbReference type="KEGG" id="alp:LPB137_11920"/>
<reference evidence="10 11" key="1">
    <citation type="submission" date="2017-01" db="EMBL/GenBank/DDBJ databases">
        <title>Genome sequencing of Arcobacter sp. LPB0137.</title>
        <authorList>
            <person name="Lee G.-W."/>
            <person name="Yi H."/>
        </authorList>
    </citation>
    <scope>NUCLEOTIDE SEQUENCE [LARGE SCALE GENOMIC DNA]</scope>
    <source>
        <strain evidence="10 11">LPB0137</strain>
    </source>
</reference>
<evidence type="ECO:0000256" key="7">
    <source>
        <dbReference type="ARBA" id="ARBA00023136"/>
    </source>
</evidence>
<evidence type="ECO:0000256" key="5">
    <source>
        <dbReference type="ARBA" id="ARBA00022692"/>
    </source>
</evidence>
<dbReference type="PROSITE" id="PS50928">
    <property type="entry name" value="ABC_TM1"/>
    <property type="match status" value="2"/>
</dbReference>
<dbReference type="SUPFAM" id="SSF161098">
    <property type="entry name" value="MetI-like"/>
    <property type="match status" value="2"/>
</dbReference>
<comment type="subcellular location">
    <subcellularLocation>
        <location evidence="1">Cell inner membrane</location>
        <topology evidence="1">Multi-pass membrane protein</topology>
    </subcellularLocation>
    <subcellularLocation>
        <location evidence="8">Cell membrane</location>
        <topology evidence="8">Multi-pass membrane protein</topology>
    </subcellularLocation>
</comment>
<dbReference type="InterPro" id="IPR035906">
    <property type="entry name" value="MetI-like_sf"/>
</dbReference>
<gene>
    <name evidence="10" type="ORF">LPB137_11920</name>
</gene>
<dbReference type="CDD" id="cd06261">
    <property type="entry name" value="TM_PBP2"/>
    <property type="match status" value="2"/>
</dbReference>
<dbReference type="InterPro" id="IPR000515">
    <property type="entry name" value="MetI-like"/>
</dbReference>
<feature type="transmembrane region" description="Helical" evidence="8">
    <location>
        <begin position="246"/>
        <end position="263"/>
    </location>
</feature>
<evidence type="ECO:0000256" key="4">
    <source>
        <dbReference type="ARBA" id="ARBA00022519"/>
    </source>
</evidence>
<dbReference type="PANTHER" id="PTHR43357:SF3">
    <property type="entry name" value="FE(3+)-TRANSPORT SYSTEM PERMEASE PROTEIN FBPB 2"/>
    <property type="match status" value="1"/>
</dbReference>
<evidence type="ECO:0000256" key="3">
    <source>
        <dbReference type="ARBA" id="ARBA00022475"/>
    </source>
</evidence>
<keyword evidence="6 8" id="KW-1133">Transmembrane helix</keyword>
<accession>A0A1P8KPQ7</accession>
<dbReference type="Gene3D" id="1.10.3720.10">
    <property type="entry name" value="MetI-like"/>
    <property type="match status" value="2"/>
</dbReference>
<keyword evidence="2 8" id="KW-0813">Transport</keyword>
<organism evidence="10 11">
    <name type="scientific">Poseidonibacter parvus</name>
    <dbReference type="NCBI Taxonomy" id="1850254"/>
    <lineage>
        <taxon>Bacteria</taxon>
        <taxon>Pseudomonadati</taxon>
        <taxon>Campylobacterota</taxon>
        <taxon>Epsilonproteobacteria</taxon>
        <taxon>Campylobacterales</taxon>
        <taxon>Arcobacteraceae</taxon>
        <taxon>Poseidonibacter</taxon>
    </lineage>
</organism>
<comment type="similarity">
    <text evidence="8">Belongs to the binding-protein-dependent transport system permease family.</text>
</comment>
<feature type="transmembrane region" description="Helical" evidence="8">
    <location>
        <begin position="136"/>
        <end position="158"/>
    </location>
</feature>
<evidence type="ECO:0000256" key="8">
    <source>
        <dbReference type="RuleBase" id="RU363032"/>
    </source>
</evidence>
<feature type="domain" description="ABC transmembrane type-1" evidence="9">
    <location>
        <begin position="55"/>
        <end position="261"/>
    </location>
</feature>
<evidence type="ECO:0000256" key="1">
    <source>
        <dbReference type="ARBA" id="ARBA00004429"/>
    </source>
</evidence>
<feature type="transmembrane region" description="Helical" evidence="8">
    <location>
        <begin position="291"/>
        <end position="318"/>
    </location>
</feature>